<proteinExistence type="predicted"/>
<accession>A0AAD4VGA8</accession>
<feature type="compositionally biased region" description="Low complexity" evidence="1">
    <location>
        <begin position="298"/>
        <end position="308"/>
    </location>
</feature>
<name>A0AAD4VGA8_PRUDU</name>
<sequence length="339" mass="38581">MAGSSMRELRAPIFNGSNYDFWRIKMCTIFKSHKLWDMVENGYEQPVKKEEGEALTAAQKLVLEENIAKDAKALGLIQNAVSDDIFPRIALKESDKEAWEILQQEFRGDKKVRSVKLQALRREFEYTRMHDDESLSGYVTKLLELVNQMKAYGEELTEQRIVQKLLISLSREYDSIAEVIEETKDTETIGVQEVIGSLKSHEQRLQRHNERVTEKAFSSLNVSSKDQSNTGQAGGSKSKKNWESQKGKKWDSKSENNFKKEFQIRPEDTSRSGEDEHEETMIDISSPPQVTTAATNVTSPSDSPSSTPVKLRDITEIYARCNMSIIEPENFAEASKDKA</sequence>
<feature type="compositionally biased region" description="Polar residues" evidence="1">
    <location>
        <begin position="217"/>
        <end position="231"/>
    </location>
</feature>
<dbReference type="PANTHER" id="PTHR35317:SF35">
    <property type="entry name" value="DUF4219 DOMAIN-CONTAINING PROTEIN"/>
    <property type="match status" value="1"/>
</dbReference>
<protein>
    <recommendedName>
        <fullName evidence="4">DUF4219 domain-containing protein</fullName>
    </recommendedName>
</protein>
<keyword evidence="3" id="KW-1185">Reference proteome</keyword>
<dbReference type="Proteomes" id="UP001054821">
    <property type="component" value="Chromosome 6"/>
</dbReference>
<gene>
    <name evidence="2" type="ORF">L3X38_033618</name>
</gene>
<evidence type="ECO:0000313" key="3">
    <source>
        <dbReference type="Proteomes" id="UP001054821"/>
    </source>
</evidence>
<feature type="compositionally biased region" description="Basic and acidic residues" evidence="1">
    <location>
        <begin position="240"/>
        <end position="274"/>
    </location>
</feature>
<evidence type="ECO:0000313" key="2">
    <source>
        <dbReference type="EMBL" id="KAI5324545.1"/>
    </source>
</evidence>
<dbReference type="Pfam" id="PF14223">
    <property type="entry name" value="Retrotran_gag_2"/>
    <property type="match status" value="1"/>
</dbReference>
<reference evidence="2 3" key="1">
    <citation type="journal article" date="2022" name="G3 (Bethesda)">
        <title>Whole-genome sequence and methylome profiling of the almond [Prunus dulcis (Mill.) D.A. Webb] cultivar 'Nonpareil'.</title>
        <authorList>
            <person name="D'Amico-Willman K.M."/>
            <person name="Ouma W.Z."/>
            <person name="Meulia T."/>
            <person name="Sideli G.M."/>
            <person name="Gradziel T.M."/>
            <person name="Fresnedo-Ramirez J."/>
        </authorList>
    </citation>
    <scope>NUCLEOTIDE SEQUENCE [LARGE SCALE GENOMIC DNA]</scope>
    <source>
        <strain evidence="2">Clone GOH B32 T37-40</strain>
    </source>
</reference>
<comment type="caution">
    <text evidence="2">The sequence shown here is derived from an EMBL/GenBank/DDBJ whole genome shotgun (WGS) entry which is preliminary data.</text>
</comment>
<evidence type="ECO:0008006" key="4">
    <source>
        <dbReference type="Google" id="ProtNLM"/>
    </source>
</evidence>
<dbReference type="AlphaFoldDB" id="A0AAD4VGA8"/>
<feature type="compositionally biased region" description="Polar residues" evidence="1">
    <location>
        <begin position="286"/>
        <end position="297"/>
    </location>
</feature>
<evidence type="ECO:0000256" key="1">
    <source>
        <dbReference type="SAM" id="MobiDB-lite"/>
    </source>
</evidence>
<organism evidence="2 3">
    <name type="scientific">Prunus dulcis</name>
    <name type="common">Almond</name>
    <name type="synonym">Amygdalus dulcis</name>
    <dbReference type="NCBI Taxonomy" id="3755"/>
    <lineage>
        <taxon>Eukaryota</taxon>
        <taxon>Viridiplantae</taxon>
        <taxon>Streptophyta</taxon>
        <taxon>Embryophyta</taxon>
        <taxon>Tracheophyta</taxon>
        <taxon>Spermatophyta</taxon>
        <taxon>Magnoliopsida</taxon>
        <taxon>eudicotyledons</taxon>
        <taxon>Gunneridae</taxon>
        <taxon>Pentapetalae</taxon>
        <taxon>rosids</taxon>
        <taxon>fabids</taxon>
        <taxon>Rosales</taxon>
        <taxon>Rosaceae</taxon>
        <taxon>Amygdaloideae</taxon>
        <taxon>Amygdaleae</taxon>
        <taxon>Prunus</taxon>
    </lineage>
</organism>
<feature type="region of interest" description="Disordered" evidence="1">
    <location>
        <begin position="217"/>
        <end position="310"/>
    </location>
</feature>
<dbReference type="PANTHER" id="PTHR35317">
    <property type="entry name" value="OS04G0629600 PROTEIN"/>
    <property type="match status" value="1"/>
</dbReference>
<dbReference type="EMBL" id="JAJFAZ020000006">
    <property type="protein sequence ID" value="KAI5324545.1"/>
    <property type="molecule type" value="Genomic_DNA"/>
</dbReference>